<evidence type="ECO:0000313" key="3">
    <source>
        <dbReference type="Proteomes" id="UP000299102"/>
    </source>
</evidence>
<accession>A0A4C1SZ30</accession>
<dbReference type="AlphaFoldDB" id="A0A4C1SZ30"/>
<gene>
    <name evidence="2" type="ORF">EVAR_4857_1</name>
</gene>
<feature type="region of interest" description="Disordered" evidence="1">
    <location>
        <begin position="91"/>
        <end position="113"/>
    </location>
</feature>
<evidence type="ECO:0000313" key="2">
    <source>
        <dbReference type="EMBL" id="GBP07513.1"/>
    </source>
</evidence>
<sequence>MTKRPPDGTDFSPKMITLFIRRTAGGRTFCCSSPARVRVRSSVGRRISHCEYADWPPPGTGARPAPATTVYGSRAVRVPRYVNFVALVSDRRDEDDGRRPRRASAFGRTTGPARARPAVTHLTVFATPR</sequence>
<reference evidence="2 3" key="1">
    <citation type="journal article" date="2019" name="Commun. Biol.">
        <title>The bagworm genome reveals a unique fibroin gene that provides high tensile strength.</title>
        <authorList>
            <person name="Kono N."/>
            <person name="Nakamura H."/>
            <person name="Ohtoshi R."/>
            <person name="Tomita M."/>
            <person name="Numata K."/>
            <person name="Arakawa K."/>
        </authorList>
    </citation>
    <scope>NUCLEOTIDE SEQUENCE [LARGE SCALE GENOMIC DNA]</scope>
</reference>
<comment type="caution">
    <text evidence="2">The sequence shown here is derived from an EMBL/GenBank/DDBJ whole genome shotgun (WGS) entry which is preliminary data.</text>
</comment>
<organism evidence="2 3">
    <name type="scientific">Eumeta variegata</name>
    <name type="common">Bagworm moth</name>
    <name type="synonym">Eumeta japonica</name>
    <dbReference type="NCBI Taxonomy" id="151549"/>
    <lineage>
        <taxon>Eukaryota</taxon>
        <taxon>Metazoa</taxon>
        <taxon>Ecdysozoa</taxon>
        <taxon>Arthropoda</taxon>
        <taxon>Hexapoda</taxon>
        <taxon>Insecta</taxon>
        <taxon>Pterygota</taxon>
        <taxon>Neoptera</taxon>
        <taxon>Endopterygota</taxon>
        <taxon>Lepidoptera</taxon>
        <taxon>Glossata</taxon>
        <taxon>Ditrysia</taxon>
        <taxon>Tineoidea</taxon>
        <taxon>Psychidae</taxon>
        <taxon>Oiketicinae</taxon>
        <taxon>Eumeta</taxon>
    </lineage>
</organism>
<dbReference type="Proteomes" id="UP000299102">
    <property type="component" value="Unassembled WGS sequence"/>
</dbReference>
<protein>
    <submittedName>
        <fullName evidence="2">Uncharacterized protein</fullName>
    </submittedName>
</protein>
<proteinExistence type="predicted"/>
<keyword evidence="3" id="KW-1185">Reference proteome</keyword>
<name>A0A4C1SZ30_EUMVA</name>
<dbReference type="EMBL" id="BGZK01000026">
    <property type="protein sequence ID" value="GBP07513.1"/>
    <property type="molecule type" value="Genomic_DNA"/>
</dbReference>
<evidence type="ECO:0000256" key="1">
    <source>
        <dbReference type="SAM" id="MobiDB-lite"/>
    </source>
</evidence>